<proteinExistence type="inferred from homology"/>
<dbReference type="EMBL" id="VGJX01000016">
    <property type="protein sequence ID" value="MBM3273630.1"/>
    <property type="molecule type" value="Genomic_DNA"/>
</dbReference>
<organism evidence="7 8">
    <name type="scientific">Candidatus Tanganyikabacteria bacterium</name>
    <dbReference type="NCBI Taxonomy" id="2961651"/>
    <lineage>
        <taxon>Bacteria</taxon>
        <taxon>Bacillati</taxon>
        <taxon>Candidatus Sericytochromatia</taxon>
        <taxon>Candidatus Tanganyikabacteria</taxon>
    </lineage>
</organism>
<dbReference type="InterPro" id="IPR050612">
    <property type="entry name" value="Prok_Mopterin_Oxidored"/>
</dbReference>
<dbReference type="PANTHER" id="PTHR43742:SF6">
    <property type="entry name" value="OXIDOREDUCTASE YYAE-RELATED"/>
    <property type="match status" value="1"/>
</dbReference>
<dbReference type="Gene3D" id="2.20.25.90">
    <property type="entry name" value="ADC-like domains"/>
    <property type="match status" value="1"/>
</dbReference>
<dbReference type="Pfam" id="PF00384">
    <property type="entry name" value="Molybdopterin"/>
    <property type="match status" value="1"/>
</dbReference>
<dbReference type="GO" id="GO:0043546">
    <property type="term" value="F:molybdopterin cofactor binding"/>
    <property type="evidence" value="ECO:0007669"/>
    <property type="project" value="InterPro"/>
</dbReference>
<evidence type="ECO:0000313" key="8">
    <source>
        <dbReference type="Proteomes" id="UP000703893"/>
    </source>
</evidence>
<keyword evidence="2" id="KW-0479">Metal-binding</keyword>
<feature type="domain" description="4Fe-4S Mo/W bis-MGD-type" evidence="6">
    <location>
        <begin position="2"/>
        <end position="58"/>
    </location>
</feature>
<sequence>MARTHFRTCNLCEAMCGLAIELDGARIAGIRGDKEDVFSRGHICPKAVALQDIQDDPDRLRTPLIREGDTWREATWDDALRLTADRLCAIRRRHGREAIAFYQGNPTVHNYGSLLYGQIFSRSLGGHARFSATSVDQLPHQVAAYAMFGHQALLPVPDIDHTRFFLMLGANPAASNGSLMSAPDIAGRLAKVRERGGKVILLDPRRTETARLADEHHYIRPGTDALFLFALVFVLFEEGLTAPGRLGGFTDGFEALRDAAQAFPPERVTGATGIAASEIRRLARSFAASAPAACYGRVGVSTQPFGGLAVWLINAINVITGNLDAEGGVRFTTPAADLVDILDRNGSRGHFAKRRSRVRGLPEFSGEWPAAILAEEIETPGPGQIRAMVTSAGNPVLSTPNGRRLDAALAGLDFMVSIDFHRNETTRHAHVILPPTAPLEHDHFDLAFHALAVRNTVKYSPPLFPRPECARHDWEIFLALATRLEADKGGLAPVAARLRNGMLRCLGPHGMVDLFLRFGPYGSRLMPWGRGLTLRRVAAFPHGLDLGPLRQTLPERLYTPGKRIALAPALLLADVSRLEAFLADWKADPERLLLIGRRDLRSNNSWLHNSLRLVRGERRCTLRMHPADAASRSLTTGKNVIIRSRVGEIEVTLEVRDDIMPGVVSLPHGWGHARPGTRLQVAEAHPGVSLNDLTDDQAVDALCGTAAFCGLPVTVEALSRNRETPVPERNSQAPESDKPSHRW</sequence>
<evidence type="ECO:0000256" key="5">
    <source>
        <dbReference type="SAM" id="MobiDB-lite"/>
    </source>
</evidence>
<dbReference type="GO" id="GO:0016491">
    <property type="term" value="F:oxidoreductase activity"/>
    <property type="evidence" value="ECO:0007669"/>
    <property type="project" value="InterPro"/>
</dbReference>
<dbReference type="InterPro" id="IPR009010">
    <property type="entry name" value="Asp_de-COase-like_dom_sf"/>
</dbReference>
<evidence type="ECO:0000256" key="1">
    <source>
        <dbReference type="ARBA" id="ARBA00010312"/>
    </source>
</evidence>
<dbReference type="Gene3D" id="2.40.40.20">
    <property type="match status" value="1"/>
</dbReference>
<comment type="similarity">
    <text evidence="1">Belongs to the prokaryotic molybdopterin-containing oxidoreductase family.</text>
</comment>
<name>A0A937X3R0_9BACT</name>
<dbReference type="Pfam" id="PF01568">
    <property type="entry name" value="Molydop_binding"/>
    <property type="match status" value="1"/>
</dbReference>
<dbReference type="Proteomes" id="UP000703893">
    <property type="component" value="Unassembled WGS sequence"/>
</dbReference>
<comment type="caution">
    <text evidence="7">The sequence shown here is derived from an EMBL/GenBank/DDBJ whole genome shotgun (WGS) entry which is preliminary data.</text>
</comment>
<dbReference type="InterPro" id="IPR006657">
    <property type="entry name" value="MoPterin_dinucl-bd_dom"/>
</dbReference>
<dbReference type="SUPFAM" id="SSF50692">
    <property type="entry name" value="ADC-like"/>
    <property type="match status" value="1"/>
</dbReference>
<reference evidence="7 8" key="1">
    <citation type="submission" date="2019-03" db="EMBL/GenBank/DDBJ databases">
        <title>Lake Tanganyika Metagenome-Assembled Genomes (MAGs).</title>
        <authorList>
            <person name="Tran P."/>
        </authorList>
    </citation>
    <scope>NUCLEOTIDE SEQUENCE [LARGE SCALE GENOMIC DNA]</scope>
    <source>
        <strain evidence="7">K_DeepCast_65m_m2_236</strain>
    </source>
</reference>
<dbReference type="Gene3D" id="3.40.50.740">
    <property type="match status" value="1"/>
</dbReference>
<evidence type="ECO:0000313" key="7">
    <source>
        <dbReference type="EMBL" id="MBM3273630.1"/>
    </source>
</evidence>
<evidence type="ECO:0000256" key="3">
    <source>
        <dbReference type="ARBA" id="ARBA00023004"/>
    </source>
</evidence>
<feature type="region of interest" description="Disordered" evidence="5">
    <location>
        <begin position="720"/>
        <end position="743"/>
    </location>
</feature>
<dbReference type="GO" id="GO:0046872">
    <property type="term" value="F:metal ion binding"/>
    <property type="evidence" value="ECO:0007669"/>
    <property type="project" value="UniProtKB-KW"/>
</dbReference>
<evidence type="ECO:0000259" key="6">
    <source>
        <dbReference type="PROSITE" id="PS51669"/>
    </source>
</evidence>
<dbReference type="Pfam" id="PF04879">
    <property type="entry name" value="Molybdop_Fe4S4"/>
    <property type="match status" value="1"/>
</dbReference>
<evidence type="ECO:0000256" key="4">
    <source>
        <dbReference type="ARBA" id="ARBA00023014"/>
    </source>
</evidence>
<keyword evidence="3" id="KW-0408">Iron</keyword>
<evidence type="ECO:0000256" key="2">
    <source>
        <dbReference type="ARBA" id="ARBA00022723"/>
    </source>
</evidence>
<dbReference type="PANTHER" id="PTHR43742">
    <property type="entry name" value="TRIMETHYLAMINE-N-OXIDE REDUCTASE"/>
    <property type="match status" value="1"/>
</dbReference>
<dbReference type="InterPro" id="IPR006656">
    <property type="entry name" value="Mopterin_OxRdtase"/>
</dbReference>
<protein>
    <submittedName>
        <fullName evidence="7">Molybdopterin-dependent oxidoreductase</fullName>
    </submittedName>
</protein>
<keyword evidence="4" id="KW-0411">Iron-sulfur</keyword>
<dbReference type="GO" id="GO:0051536">
    <property type="term" value="F:iron-sulfur cluster binding"/>
    <property type="evidence" value="ECO:0007669"/>
    <property type="project" value="UniProtKB-KW"/>
</dbReference>
<gene>
    <name evidence="7" type="ORF">FJZ00_00650</name>
</gene>
<dbReference type="SUPFAM" id="SSF53706">
    <property type="entry name" value="Formate dehydrogenase/DMSO reductase, domains 1-3"/>
    <property type="match status" value="1"/>
</dbReference>
<dbReference type="Gene3D" id="3.40.228.10">
    <property type="entry name" value="Dimethylsulfoxide Reductase, domain 2"/>
    <property type="match status" value="1"/>
</dbReference>
<dbReference type="InterPro" id="IPR006963">
    <property type="entry name" value="Mopterin_OxRdtase_4Fe-4S_dom"/>
</dbReference>
<accession>A0A937X3R0</accession>
<dbReference type="AlphaFoldDB" id="A0A937X3R0"/>
<dbReference type="SMART" id="SM00926">
    <property type="entry name" value="Molybdop_Fe4S4"/>
    <property type="match status" value="1"/>
</dbReference>
<dbReference type="PROSITE" id="PS51669">
    <property type="entry name" value="4FE4S_MOW_BIS_MGD"/>
    <property type="match status" value="1"/>
</dbReference>